<sequence>MNPLKQEIAATIAHEGPMTLEHYMSLCLGHPRHGYYMTRDPFGADGDFITAPEISQMFGELIGVWTSEAWRMSGSPSPARLIELGPGRGTLMSDVLRVSRISPGFLDAVSVHLVETSPTLRAIQRQTLDNAGKPVGWSADVGETPPGPAFILANEFFDALPVRHYVKTIPGWRERLVGLDPAGELTFGLSDRVETSLRAPAQEGSIIEVSPVSQRIMGEIAARLVRDGGALLMIDYGYTETTLGDSLQAVSKHVYVDPLAAPGEADLTAHVDFAALARAAKAAGAKVMGPVTQGHFLLQLGIERRAQALMKRATPEQQQGVVDAFDRLTGVQDPRRHMGALFKVMAVTHPDMPDMPGFIV</sequence>
<proteinExistence type="predicted"/>
<evidence type="ECO:0000313" key="4">
    <source>
        <dbReference type="Proteomes" id="UP000422569"/>
    </source>
</evidence>
<name>A0A6B8M984_9HYPH</name>
<dbReference type="KEGG" id="mpar:F7D14_10545"/>
<dbReference type="EMBL" id="CP044331">
    <property type="protein sequence ID" value="QGM97863.1"/>
    <property type="molecule type" value="Genomic_DNA"/>
</dbReference>
<accession>A0A6B8M984</accession>
<keyword evidence="1 3" id="KW-0489">Methyltransferase</keyword>
<dbReference type="SUPFAM" id="SSF53335">
    <property type="entry name" value="S-adenosyl-L-methionine-dependent methyltransferases"/>
    <property type="match status" value="1"/>
</dbReference>
<dbReference type="InterPro" id="IPR003788">
    <property type="entry name" value="NDUFAF7"/>
</dbReference>
<dbReference type="RefSeq" id="WP_016918265.1">
    <property type="nucleotide sequence ID" value="NZ_CP044331.1"/>
</dbReference>
<evidence type="ECO:0000313" key="3">
    <source>
        <dbReference type="EMBL" id="QGM97863.1"/>
    </source>
</evidence>
<dbReference type="Proteomes" id="UP000422569">
    <property type="component" value="Chromosome"/>
</dbReference>
<protein>
    <submittedName>
        <fullName evidence="3">Class I SAM-dependent methyltransferase</fullName>
    </submittedName>
</protein>
<evidence type="ECO:0000256" key="1">
    <source>
        <dbReference type="ARBA" id="ARBA00022603"/>
    </source>
</evidence>
<dbReference type="GO" id="GO:0035243">
    <property type="term" value="F:protein-arginine omega-N symmetric methyltransferase activity"/>
    <property type="evidence" value="ECO:0007669"/>
    <property type="project" value="TreeGrafter"/>
</dbReference>
<dbReference type="Pfam" id="PF02636">
    <property type="entry name" value="Methyltransf_28"/>
    <property type="match status" value="1"/>
</dbReference>
<gene>
    <name evidence="3" type="ORF">F7D14_10545</name>
</gene>
<keyword evidence="4" id="KW-1185">Reference proteome</keyword>
<dbReference type="PANTHER" id="PTHR12049:SF7">
    <property type="entry name" value="PROTEIN ARGININE METHYLTRANSFERASE NDUFAF7, MITOCHONDRIAL"/>
    <property type="match status" value="1"/>
</dbReference>
<keyword evidence="2 3" id="KW-0808">Transferase</keyword>
<dbReference type="AlphaFoldDB" id="A0A6B8M984"/>
<dbReference type="PANTHER" id="PTHR12049">
    <property type="entry name" value="PROTEIN ARGININE METHYLTRANSFERASE NDUFAF7, MITOCHONDRIAL"/>
    <property type="match status" value="1"/>
</dbReference>
<dbReference type="InterPro" id="IPR038375">
    <property type="entry name" value="NDUFAF7_sf"/>
</dbReference>
<reference evidence="3 4" key="1">
    <citation type="submission" date="2019-09" db="EMBL/GenBank/DDBJ databases">
        <title>Isolation and complete genome sequencing of Methylocystis species.</title>
        <authorList>
            <person name="Rumah B.L."/>
            <person name="Stead C.E."/>
            <person name="Stevens B.C."/>
            <person name="Minton N.P."/>
            <person name="Grosse-Honebrink A."/>
            <person name="Zhang Y."/>
        </authorList>
    </citation>
    <scope>NUCLEOTIDE SEQUENCE [LARGE SCALE GENOMIC DNA]</scope>
    <source>
        <strain evidence="3 4">BRCS2</strain>
    </source>
</reference>
<dbReference type="Gene3D" id="3.40.50.12710">
    <property type="match status" value="1"/>
</dbReference>
<dbReference type="GO" id="GO:0032259">
    <property type="term" value="P:methylation"/>
    <property type="evidence" value="ECO:0007669"/>
    <property type="project" value="UniProtKB-KW"/>
</dbReference>
<dbReference type="InterPro" id="IPR029063">
    <property type="entry name" value="SAM-dependent_MTases_sf"/>
</dbReference>
<organism evidence="3 4">
    <name type="scientific">Methylocystis parvus</name>
    <dbReference type="NCBI Taxonomy" id="134"/>
    <lineage>
        <taxon>Bacteria</taxon>
        <taxon>Pseudomonadati</taxon>
        <taxon>Pseudomonadota</taxon>
        <taxon>Alphaproteobacteria</taxon>
        <taxon>Hyphomicrobiales</taxon>
        <taxon>Methylocystaceae</taxon>
        <taxon>Methylocystis</taxon>
    </lineage>
</organism>
<evidence type="ECO:0000256" key="2">
    <source>
        <dbReference type="ARBA" id="ARBA00022679"/>
    </source>
</evidence>